<dbReference type="Proteomes" id="UP000826573">
    <property type="component" value="Unassembled WGS sequence"/>
</dbReference>
<dbReference type="InterPro" id="IPR036249">
    <property type="entry name" value="Thioredoxin-like_sf"/>
</dbReference>
<dbReference type="SFLD" id="SFLDS00019">
    <property type="entry name" value="Glutathione_Transferase_(cytos"/>
    <property type="match status" value="1"/>
</dbReference>
<feature type="domain" description="GST N-terminal" evidence="2">
    <location>
        <begin position="10"/>
        <end position="95"/>
    </location>
</feature>
<evidence type="ECO:0000313" key="4">
    <source>
        <dbReference type="EMBL" id="KAH0528957.1"/>
    </source>
</evidence>
<dbReference type="SUPFAM" id="SSF52833">
    <property type="entry name" value="Thioredoxin-like"/>
    <property type="match status" value="1"/>
</dbReference>
<evidence type="ECO:0008006" key="6">
    <source>
        <dbReference type="Google" id="ProtNLM"/>
    </source>
</evidence>
<accession>A0A9P8HQ71</accession>
<dbReference type="InterPro" id="IPR004046">
    <property type="entry name" value="GST_C"/>
</dbReference>
<keyword evidence="5" id="KW-1185">Reference proteome</keyword>
<dbReference type="PROSITE" id="PS50405">
    <property type="entry name" value="GST_CTER"/>
    <property type="match status" value="1"/>
</dbReference>
<dbReference type="SFLD" id="SFLDG01151">
    <property type="entry name" value="Main.2:_Nu-like"/>
    <property type="match status" value="1"/>
</dbReference>
<name>A0A9P8HQ71_9HYPO</name>
<dbReference type="InterPro" id="IPR036282">
    <property type="entry name" value="Glutathione-S-Trfase_C_sf"/>
</dbReference>
<evidence type="ECO:0000259" key="3">
    <source>
        <dbReference type="PROSITE" id="PS50405"/>
    </source>
</evidence>
<sequence length="265" mass="30603">MASQSSRLPTKPIKLYTTQTPNGIKISIALEELGLPYEVFKHDFVQRTQKQPWYLSINPNGRIPAITDILNHEEIHVWESGSILKYLVEQYDPDFKLWYPPKSRENYELFNWLFHQIGGLGPMQGQMTHFNRHALEKIPYAIDRYSNETRRLYKVLDTQLSSSKSGYILSKFTIVDIVYWSMVAASGWAGVDLTEFPAVSEWYAKLLDRPSVAKGMNVPEIHPIQALMDDKTGEKAKEFEKYSRSWVLLGMHKDAEALKNIDYLG</sequence>
<dbReference type="PANTHER" id="PTHR44051:SF8">
    <property type="entry name" value="GLUTATHIONE S-TRANSFERASE GSTA"/>
    <property type="match status" value="1"/>
</dbReference>
<comment type="caution">
    <text evidence="4">The sequence shown here is derived from an EMBL/GenBank/DDBJ whole genome shotgun (WGS) entry which is preliminary data.</text>
</comment>
<dbReference type="Pfam" id="PF02798">
    <property type="entry name" value="GST_N"/>
    <property type="match status" value="1"/>
</dbReference>
<dbReference type="Gene3D" id="1.20.1050.10">
    <property type="match status" value="1"/>
</dbReference>
<evidence type="ECO:0000313" key="5">
    <source>
        <dbReference type="Proteomes" id="UP000826573"/>
    </source>
</evidence>
<proteinExistence type="inferred from homology"/>
<dbReference type="Gene3D" id="3.40.30.10">
    <property type="entry name" value="Glutaredoxin"/>
    <property type="match status" value="1"/>
</dbReference>
<comment type="similarity">
    <text evidence="1">Belongs to the GST superfamily.</text>
</comment>
<organism evidence="4 5">
    <name type="scientific">Trichoderma semiorbis</name>
    <dbReference type="NCBI Taxonomy" id="1491008"/>
    <lineage>
        <taxon>Eukaryota</taxon>
        <taxon>Fungi</taxon>
        <taxon>Dikarya</taxon>
        <taxon>Ascomycota</taxon>
        <taxon>Pezizomycotina</taxon>
        <taxon>Sordariomycetes</taxon>
        <taxon>Hypocreomycetidae</taxon>
        <taxon>Hypocreales</taxon>
        <taxon>Hypocreaceae</taxon>
        <taxon>Trichoderma</taxon>
    </lineage>
</organism>
<dbReference type="CDD" id="cd03048">
    <property type="entry name" value="GST_N_Ure2p_like"/>
    <property type="match status" value="1"/>
</dbReference>
<dbReference type="SUPFAM" id="SSF47616">
    <property type="entry name" value="GST C-terminal domain-like"/>
    <property type="match status" value="1"/>
</dbReference>
<dbReference type="PROSITE" id="PS50404">
    <property type="entry name" value="GST_NTER"/>
    <property type="match status" value="1"/>
</dbReference>
<protein>
    <recommendedName>
        <fullName evidence="6">Glutathione S-transferase</fullName>
    </recommendedName>
</protein>
<feature type="domain" description="GST C-terminal" evidence="3">
    <location>
        <begin position="102"/>
        <end position="239"/>
    </location>
</feature>
<dbReference type="Pfam" id="PF14497">
    <property type="entry name" value="GST_C_3"/>
    <property type="match status" value="1"/>
</dbReference>
<gene>
    <name evidence="4" type="ORF">TsFJ059_003767</name>
</gene>
<dbReference type="InterPro" id="IPR040079">
    <property type="entry name" value="Glutathione_S-Trfase"/>
</dbReference>
<dbReference type="InterPro" id="IPR004045">
    <property type="entry name" value="Glutathione_S-Trfase_N"/>
</dbReference>
<dbReference type="AlphaFoldDB" id="A0A9P8HQ71"/>
<evidence type="ECO:0000256" key="1">
    <source>
        <dbReference type="ARBA" id="ARBA00007409"/>
    </source>
</evidence>
<dbReference type="SFLD" id="SFLDG00358">
    <property type="entry name" value="Main_(cytGST)"/>
    <property type="match status" value="1"/>
</dbReference>
<dbReference type="InterPro" id="IPR010987">
    <property type="entry name" value="Glutathione-S-Trfase_C-like"/>
</dbReference>
<reference evidence="4 5" key="1">
    <citation type="submission" date="2021-08" db="EMBL/GenBank/DDBJ databases">
        <title>The highly contiguous genome resource for Trichoderma semiorbis FJ059, a fungal antagonistic to plant pathogens.</title>
        <authorList>
            <person name="Liu T."/>
        </authorList>
    </citation>
    <scope>NUCLEOTIDE SEQUENCE [LARGE SCALE GENOMIC DNA]</scope>
    <source>
        <strain evidence="4 5">FJ059</strain>
    </source>
</reference>
<evidence type="ECO:0000259" key="2">
    <source>
        <dbReference type="PROSITE" id="PS50404"/>
    </source>
</evidence>
<dbReference type="EMBL" id="JAIMJC010000002">
    <property type="protein sequence ID" value="KAH0528957.1"/>
    <property type="molecule type" value="Genomic_DNA"/>
</dbReference>
<dbReference type="PANTHER" id="PTHR44051">
    <property type="entry name" value="GLUTATHIONE S-TRANSFERASE-RELATED"/>
    <property type="match status" value="1"/>
</dbReference>